<dbReference type="PANTHER" id="PTHR43603">
    <property type="entry name" value="COBW DOMAIN-CONTAINING PROTEIN DDB_G0274527"/>
    <property type="match status" value="1"/>
</dbReference>
<dbReference type="EMBL" id="JBIQWL010000012">
    <property type="protein sequence ID" value="MFH8252830.1"/>
    <property type="molecule type" value="Genomic_DNA"/>
</dbReference>
<dbReference type="InterPro" id="IPR051927">
    <property type="entry name" value="Zn_Chap_cDPG_Synth"/>
</dbReference>
<keyword evidence="3" id="KW-1185">Reference proteome</keyword>
<protein>
    <submittedName>
        <fullName evidence="2">GTP-binding protein</fullName>
    </submittedName>
</protein>
<dbReference type="Pfam" id="PF07683">
    <property type="entry name" value="CobW_C"/>
    <property type="match status" value="1"/>
</dbReference>
<sequence>MDSVDVIAVVGACGPERLRYAKRLAQLTNRAFFPASRLAGSPDPAQEAAVLASWTDPAAGVVVELPAEVVATELIGAFTDQEERTRLIGLVCVVDAVHLLDDLHRDGYLPLRDAASGIAAPMTARALLTIMQIEYASTIVFVSWEQLPTAELATIMALVSHLSPFARLRMHRRTTEHVQATDPYTPGQSRPGWVSLLNGDFDPHMTDPQVSAFRYEQVRPLHPGRLMAVLDRIEDGEFGVLVRSAGFCRLATRPQVAAQWEHVGQMFSLNPLGDDDRLANDEELLAVGQDLALIGLRLDPDRLAAALDDAALTDPELAAGPTAWAGFADPFPVWQTATDRAD</sequence>
<dbReference type="Proteomes" id="UP001610861">
    <property type="component" value="Unassembled WGS sequence"/>
</dbReference>
<name>A0ABW7QD61_9MICO</name>
<evidence type="ECO:0000313" key="3">
    <source>
        <dbReference type="Proteomes" id="UP001610861"/>
    </source>
</evidence>
<dbReference type="InterPro" id="IPR011629">
    <property type="entry name" value="CobW-like_C"/>
</dbReference>
<reference evidence="2 3" key="1">
    <citation type="submission" date="2024-09" db="EMBL/GenBank/DDBJ databases">
        <authorList>
            <person name="Pan X."/>
        </authorList>
    </citation>
    <scope>NUCLEOTIDE SEQUENCE [LARGE SCALE GENOMIC DNA]</scope>
    <source>
        <strain evidence="2 3">B2969</strain>
    </source>
</reference>
<dbReference type="PANTHER" id="PTHR43603:SF1">
    <property type="entry name" value="ZINC-REGULATED GTPASE METALLOPROTEIN ACTIVATOR 1"/>
    <property type="match status" value="1"/>
</dbReference>
<accession>A0ABW7QD61</accession>
<evidence type="ECO:0000313" key="2">
    <source>
        <dbReference type="EMBL" id="MFH8252830.1"/>
    </source>
</evidence>
<comment type="caution">
    <text evidence="2">The sequence shown here is derived from an EMBL/GenBank/DDBJ whole genome shotgun (WGS) entry which is preliminary data.</text>
</comment>
<evidence type="ECO:0000259" key="1">
    <source>
        <dbReference type="SMART" id="SM00833"/>
    </source>
</evidence>
<gene>
    <name evidence="2" type="ORF">ACH3VR_20865</name>
</gene>
<dbReference type="SMART" id="SM00833">
    <property type="entry name" value="CobW_C"/>
    <property type="match status" value="1"/>
</dbReference>
<organism evidence="2 3">
    <name type="scientific">Microbacterium alkaliflavum</name>
    <dbReference type="NCBI Taxonomy" id="3248839"/>
    <lineage>
        <taxon>Bacteria</taxon>
        <taxon>Bacillati</taxon>
        <taxon>Actinomycetota</taxon>
        <taxon>Actinomycetes</taxon>
        <taxon>Micrococcales</taxon>
        <taxon>Microbacteriaceae</taxon>
        <taxon>Microbacterium</taxon>
    </lineage>
</organism>
<feature type="domain" description="CobW C-terminal" evidence="1">
    <location>
        <begin position="210"/>
        <end position="311"/>
    </location>
</feature>
<proteinExistence type="predicted"/>
<dbReference type="SUPFAM" id="SSF90002">
    <property type="entry name" value="Hypothetical protein YjiA, C-terminal domain"/>
    <property type="match status" value="1"/>
</dbReference>